<evidence type="ECO:0000313" key="2">
    <source>
        <dbReference type="Proteomes" id="UP000307440"/>
    </source>
</evidence>
<reference evidence="1 2" key="1">
    <citation type="journal article" date="2019" name="Nat. Ecol. Evol.">
        <title>Megaphylogeny resolves global patterns of mushroom evolution.</title>
        <authorList>
            <person name="Varga T."/>
            <person name="Krizsan K."/>
            <person name="Foldi C."/>
            <person name="Dima B."/>
            <person name="Sanchez-Garcia M."/>
            <person name="Sanchez-Ramirez S."/>
            <person name="Szollosi G.J."/>
            <person name="Szarkandi J.G."/>
            <person name="Papp V."/>
            <person name="Albert L."/>
            <person name="Andreopoulos W."/>
            <person name="Angelini C."/>
            <person name="Antonin V."/>
            <person name="Barry K.W."/>
            <person name="Bougher N.L."/>
            <person name="Buchanan P."/>
            <person name="Buyck B."/>
            <person name="Bense V."/>
            <person name="Catcheside P."/>
            <person name="Chovatia M."/>
            <person name="Cooper J."/>
            <person name="Damon W."/>
            <person name="Desjardin D."/>
            <person name="Finy P."/>
            <person name="Geml J."/>
            <person name="Haridas S."/>
            <person name="Hughes K."/>
            <person name="Justo A."/>
            <person name="Karasinski D."/>
            <person name="Kautmanova I."/>
            <person name="Kiss B."/>
            <person name="Kocsube S."/>
            <person name="Kotiranta H."/>
            <person name="LaButti K.M."/>
            <person name="Lechner B.E."/>
            <person name="Liimatainen K."/>
            <person name="Lipzen A."/>
            <person name="Lukacs Z."/>
            <person name="Mihaltcheva S."/>
            <person name="Morgado L.N."/>
            <person name="Niskanen T."/>
            <person name="Noordeloos M.E."/>
            <person name="Ohm R.A."/>
            <person name="Ortiz-Santana B."/>
            <person name="Ovrebo C."/>
            <person name="Racz N."/>
            <person name="Riley R."/>
            <person name="Savchenko A."/>
            <person name="Shiryaev A."/>
            <person name="Soop K."/>
            <person name="Spirin V."/>
            <person name="Szebenyi C."/>
            <person name="Tomsovsky M."/>
            <person name="Tulloss R.E."/>
            <person name="Uehling J."/>
            <person name="Grigoriev I.V."/>
            <person name="Vagvolgyi C."/>
            <person name="Papp T."/>
            <person name="Martin F.M."/>
            <person name="Miettinen O."/>
            <person name="Hibbett D.S."/>
            <person name="Nagy L.G."/>
        </authorList>
    </citation>
    <scope>NUCLEOTIDE SEQUENCE [LARGE SCALE GENOMIC DNA]</scope>
    <source>
        <strain evidence="1 2">CBS 121175</strain>
    </source>
</reference>
<protein>
    <submittedName>
        <fullName evidence="1">Uncharacterized protein</fullName>
    </submittedName>
</protein>
<organism evidence="1 2">
    <name type="scientific">Coprinopsis marcescibilis</name>
    <name type="common">Agaric fungus</name>
    <name type="synonym">Psathyrella marcescibilis</name>
    <dbReference type="NCBI Taxonomy" id="230819"/>
    <lineage>
        <taxon>Eukaryota</taxon>
        <taxon>Fungi</taxon>
        <taxon>Dikarya</taxon>
        <taxon>Basidiomycota</taxon>
        <taxon>Agaricomycotina</taxon>
        <taxon>Agaricomycetes</taxon>
        <taxon>Agaricomycetidae</taxon>
        <taxon>Agaricales</taxon>
        <taxon>Agaricineae</taxon>
        <taxon>Psathyrellaceae</taxon>
        <taxon>Coprinopsis</taxon>
    </lineage>
</organism>
<evidence type="ECO:0000313" key="1">
    <source>
        <dbReference type="EMBL" id="TFK28257.1"/>
    </source>
</evidence>
<accession>A0A5C3L649</accession>
<proteinExistence type="predicted"/>
<sequence length="119" mass="13085">MSPDLMVYLCASIYKPTLKRGRRGGKDASPSTRGTNTTTLEQLFPDLFSVFAFALWAAIIFQQDHPWFGRGGQPFSWRGWKGAPGGLPVNPNPTDAAADDFSRVLVEEAVRGVGERNEL</sequence>
<keyword evidence="2" id="KW-1185">Reference proteome</keyword>
<name>A0A5C3L649_COPMA</name>
<dbReference type="Proteomes" id="UP000307440">
    <property type="component" value="Unassembled WGS sequence"/>
</dbReference>
<dbReference type="EMBL" id="ML210157">
    <property type="protein sequence ID" value="TFK28257.1"/>
    <property type="molecule type" value="Genomic_DNA"/>
</dbReference>
<dbReference type="AlphaFoldDB" id="A0A5C3L649"/>
<gene>
    <name evidence="1" type="ORF">FA15DRAFT_701152</name>
</gene>